<dbReference type="PANTHER" id="PTHR38020:SF1">
    <property type="entry name" value="UROPORPHYRINOGEN-III SYNTHASE"/>
    <property type="match status" value="1"/>
</dbReference>
<reference evidence="3" key="1">
    <citation type="submission" date="2024-07" db="EMBL/GenBank/DDBJ databases">
        <title>Two chromosome-level genome assemblies of Korean endemic species Abeliophyllum distichum and Forsythia ovata (Oleaceae).</title>
        <authorList>
            <person name="Jang H."/>
        </authorList>
    </citation>
    <scope>NUCLEOTIDE SEQUENCE [LARGE SCALE GENOMIC DNA]</scope>
</reference>
<feature type="domain" description="Tetrapyrrole biosynthesis uroporphyrinogen III synthase" evidence="1">
    <location>
        <begin position="33"/>
        <end position="286"/>
    </location>
</feature>
<dbReference type="AlphaFoldDB" id="A0ABD1SG15"/>
<dbReference type="Gene3D" id="3.40.50.10090">
    <property type="match status" value="1"/>
</dbReference>
<dbReference type="PANTHER" id="PTHR38020">
    <property type="entry name" value="UROPORPHYRINOGEN-III SYNTHASE"/>
    <property type="match status" value="1"/>
</dbReference>
<evidence type="ECO:0000259" key="1">
    <source>
        <dbReference type="Pfam" id="PF02602"/>
    </source>
</evidence>
<protein>
    <submittedName>
        <fullName evidence="2">Hydroxymethylbilane hydrolyase [cyclizing]</fullName>
    </submittedName>
</protein>
<evidence type="ECO:0000313" key="2">
    <source>
        <dbReference type="EMBL" id="KAL2499124.1"/>
    </source>
</evidence>
<dbReference type="InterPro" id="IPR036108">
    <property type="entry name" value="4pyrrol_syn_uPrphyn_synt_sf"/>
</dbReference>
<proteinExistence type="predicted"/>
<comment type="caution">
    <text evidence="2">The sequence shown here is derived from an EMBL/GenBank/DDBJ whole genome shotgun (WGS) entry which is preliminary data.</text>
</comment>
<organism evidence="2 3">
    <name type="scientific">Abeliophyllum distichum</name>
    <dbReference type="NCBI Taxonomy" id="126358"/>
    <lineage>
        <taxon>Eukaryota</taxon>
        <taxon>Viridiplantae</taxon>
        <taxon>Streptophyta</taxon>
        <taxon>Embryophyta</taxon>
        <taxon>Tracheophyta</taxon>
        <taxon>Spermatophyta</taxon>
        <taxon>Magnoliopsida</taxon>
        <taxon>eudicotyledons</taxon>
        <taxon>Gunneridae</taxon>
        <taxon>Pentapetalae</taxon>
        <taxon>asterids</taxon>
        <taxon>lamiids</taxon>
        <taxon>Lamiales</taxon>
        <taxon>Oleaceae</taxon>
        <taxon>Forsythieae</taxon>
        <taxon>Abeliophyllum</taxon>
    </lineage>
</organism>
<dbReference type="EMBL" id="JBFOLK010000007">
    <property type="protein sequence ID" value="KAL2499124.1"/>
    <property type="molecule type" value="Genomic_DNA"/>
</dbReference>
<accession>A0ABD1SG15</accession>
<keyword evidence="3" id="KW-1185">Reference proteome</keyword>
<dbReference type="Proteomes" id="UP001604336">
    <property type="component" value="Unassembled WGS sequence"/>
</dbReference>
<name>A0ABD1SG15_9LAMI</name>
<evidence type="ECO:0000313" key="3">
    <source>
        <dbReference type="Proteomes" id="UP001604336"/>
    </source>
</evidence>
<dbReference type="Pfam" id="PF02602">
    <property type="entry name" value="HEM4"/>
    <property type="match status" value="1"/>
</dbReference>
<dbReference type="SUPFAM" id="SSF69618">
    <property type="entry name" value="HemD-like"/>
    <property type="match status" value="1"/>
</dbReference>
<dbReference type="InterPro" id="IPR003754">
    <property type="entry name" value="4pyrrol_synth_uPrphyn_synth"/>
</dbReference>
<sequence length="304" mass="32807">MIILNLQSPLPPPPLPATRVIAFTTPKNYAGRLSHLMHSKGWTPLWCPTVIVESTPQTISSIQRCLLLKNGQISSLQEFSAIAFTSRTGITAFSEALDKIKTPPLAAHGEAFILSALGKDSELLDESFINKLCENPDRISVLVPPVATPTALVESIGLGQGKKVLCPVPLVIGLEEPPVVPKFLADLARKGWVPIRLNAYETRWAGRESVTQLVRKSEEEGGLDAIVFTSTGEVEGLLKSLEELGLNWGMVRQRCPRMVVAAHGPVTAAGAETLGVGIDVVSSRFDSFIGVVDALAYRFKSFDS</sequence>
<gene>
    <name evidence="2" type="ORF">Adt_24674</name>
</gene>